<keyword evidence="5 14" id="KW-0548">Nucleotidyltransferase</keyword>
<keyword evidence="3" id="KW-0444">Lipid biosynthesis</keyword>
<evidence type="ECO:0000256" key="4">
    <source>
        <dbReference type="ARBA" id="ARBA00022679"/>
    </source>
</evidence>
<dbReference type="InterPro" id="IPR004821">
    <property type="entry name" value="Cyt_trans-like"/>
</dbReference>
<dbReference type="EC" id="2.7.7.14" evidence="10"/>
<keyword evidence="6" id="KW-0443">Lipid metabolism</keyword>
<protein>
    <recommendedName>
        <fullName evidence="10">ethanolamine-phosphate cytidylyltransferase</fullName>
        <ecNumber evidence="10">2.7.7.14</ecNumber>
    </recommendedName>
    <alternativeName>
        <fullName evidence="11">CTP:phosphoethanolamine cytidylyltransferase</fullName>
    </alternativeName>
</protein>
<dbReference type="InterPro" id="IPR044608">
    <property type="entry name" value="Ect1/PCYT2"/>
</dbReference>
<dbReference type="NCBIfam" id="TIGR00125">
    <property type="entry name" value="cyt_tran_rel"/>
    <property type="match status" value="1"/>
</dbReference>
<dbReference type="Proteomes" id="UP001279410">
    <property type="component" value="Unassembled WGS sequence"/>
</dbReference>
<evidence type="ECO:0000256" key="12">
    <source>
        <dbReference type="SAM" id="MobiDB-lite"/>
    </source>
</evidence>
<gene>
    <name evidence="14" type="ORF">AKAME5_000315000</name>
</gene>
<evidence type="ECO:0000256" key="2">
    <source>
        <dbReference type="ARBA" id="ARBA00010101"/>
    </source>
</evidence>
<dbReference type="InterPro" id="IPR014729">
    <property type="entry name" value="Rossmann-like_a/b/a_fold"/>
</dbReference>
<dbReference type="GO" id="GO:0006646">
    <property type="term" value="P:phosphatidylethanolamine biosynthetic process"/>
    <property type="evidence" value="ECO:0007669"/>
    <property type="project" value="InterPro"/>
</dbReference>
<evidence type="ECO:0000256" key="6">
    <source>
        <dbReference type="ARBA" id="ARBA00023098"/>
    </source>
</evidence>
<reference evidence="14" key="1">
    <citation type="submission" date="2022-08" db="EMBL/GenBank/DDBJ databases">
        <title>Genome sequencing of akame (Lates japonicus).</title>
        <authorList>
            <person name="Hashiguchi Y."/>
            <person name="Takahashi H."/>
        </authorList>
    </citation>
    <scope>NUCLEOTIDE SEQUENCE</scope>
    <source>
        <strain evidence="14">Kochi</strain>
    </source>
</reference>
<evidence type="ECO:0000256" key="8">
    <source>
        <dbReference type="ARBA" id="ARBA00023264"/>
    </source>
</evidence>
<accession>A0AAD3M8X1</accession>
<dbReference type="SUPFAM" id="SSF52374">
    <property type="entry name" value="Nucleotidylyl transferase"/>
    <property type="match status" value="1"/>
</dbReference>
<dbReference type="GO" id="GO:0005737">
    <property type="term" value="C:cytoplasm"/>
    <property type="evidence" value="ECO:0007669"/>
    <property type="project" value="TreeGrafter"/>
</dbReference>
<keyword evidence="15" id="KW-1185">Reference proteome</keyword>
<dbReference type="Pfam" id="PF01467">
    <property type="entry name" value="CTP_transf_like"/>
    <property type="match status" value="1"/>
</dbReference>
<dbReference type="PANTHER" id="PTHR45780:SF2">
    <property type="entry name" value="ETHANOLAMINE-PHOSPHATE CYTIDYLYLTRANSFERASE"/>
    <property type="match status" value="1"/>
</dbReference>
<feature type="domain" description="Cytidyltransferase-like" evidence="13">
    <location>
        <begin position="40"/>
        <end position="78"/>
    </location>
</feature>
<keyword evidence="4" id="KW-0808">Transferase</keyword>
<dbReference type="GO" id="GO:0004306">
    <property type="term" value="F:ethanolamine-phosphate cytidylyltransferase activity"/>
    <property type="evidence" value="ECO:0007669"/>
    <property type="project" value="UniProtKB-EC"/>
</dbReference>
<name>A0AAD3M8X1_LATJO</name>
<evidence type="ECO:0000256" key="10">
    <source>
        <dbReference type="ARBA" id="ARBA00024221"/>
    </source>
</evidence>
<comment type="pathway">
    <text evidence="9">Phospholipid metabolism; phosphatidylethanolamine biosynthesis; phosphatidylethanolamine from ethanolamine: step 2/3.</text>
</comment>
<dbReference type="PANTHER" id="PTHR45780">
    <property type="entry name" value="ETHANOLAMINE-PHOSPHATE CYTIDYLYLTRANSFERASE"/>
    <property type="match status" value="1"/>
</dbReference>
<sequence length="79" mass="8754">MIKNGHHHHQVNTAAGKDAGTTPGAAACSPEKRRRRIRVWCDGCYDMVHYGHSNQLRQAKAMGDYLIVGVHTDSKAQNQ</sequence>
<evidence type="ECO:0000313" key="15">
    <source>
        <dbReference type="Proteomes" id="UP001279410"/>
    </source>
</evidence>
<feature type="compositionally biased region" description="Basic residues" evidence="12">
    <location>
        <begin position="1"/>
        <end position="10"/>
    </location>
</feature>
<organism evidence="14 15">
    <name type="scientific">Lates japonicus</name>
    <name type="common">Japanese lates</name>
    <dbReference type="NCBI Taxonomy" id="270547"/>
    <lineage>
        <taxon>Eukaryota</taxon>
        <taxon>Metazoa</taxon>
        <taxon>Chordata</taxon>
        <taxon>Craniata</taxon>
        <taxon>Vertebrata</taxon>
        <taxon>Euteleostomi</taxon>
        <taxon>Actinopterygii</taxon>
        <taxon>Neopterygii</taxon>
        <taxon>Teleostei</taxon>
        <taxon>Neoteleostei</taxon>
        <taxon>Acanthomorphata</taxon>
        <taxon>Carangaria</taxon>
        <taxon>Carangaria incertae sedis</taxon>
        <taxon>Centropomidae</taxon>
        <taxon>Lates</taxon>
    </lineage>
</organism>
<dbReference type="Gene3D" id="3.40.50.620">
    <property type="entry name" value="HUPs"/>
    <property type="match status" value="1"/>
</dbReference>
<keyword evidence="8" id="KW-1208">Phospholipid metabolism</keyword>
<keyword evidence="7" id="KW-0594">Phospholipid biosynthesis</keyword>
<evidence type="ECO:0000256" key="7">
    <source>
        <dbReference type="ARBA" id="ARBA00023209"/>
    </source>
</evidence>
<evidence type="ECO:0000256" key="5">
    <source>
        <dbReference type="ARBA" id="ARBA00022695"/>
    </source>
</evidence>
<evidence type="ECO:0000256" key="3">
    <source>
        <dbReference type="ARBA" id="ARBA00022516"/>
    </source>
</evidence>
<comment type="pathway">
    <text evidence="1">Lipid metabolism.</text>
</comment>
<dbReference type="EMBL" id="BRZM01000007">
    <property type="protein sequence ID" value="GLD49340.1"/>
    <property type="molecule type" value="Genomic_DNA"/>
</dbReference>
<evidence type="ECO:0000256" key="9">
    <source>
        <dbReference type="ARBA" id="ARBA00024191"/>
    </source>
</evidence>
<evidence type="ECO:0000256" key="11">
    <source>
        <dbReference type="ARBA" id="ARBA00031473"/>
    </source>
</evidence>
<comment type="caution">
    <text evidence="14">The sequence shown here is derived from an EMBL/GenBank/DDBJ whole genome shotgun (WGS) entry which is preliminary data.</text>
</comment>
<comment type="similarity">
    <text evidence="2">Belongs to the cytidylyltransferase family.</text>
</comment>
<evidence type="ECO:0000259" key="13">
    <source>
        <dbReference type="Pfam" id="PF01467"/>
    </source>
</evidence>
<dbReference type="AlphaFoldDB" id="A0AAD3M8X1"/>
<proteinExistence type="inferred from homology"/>
<feature type="region of interest" description="Disordered" evidence="12">
    <location>
        <begin position="1"/>
        <end position="29"/>
    </location>
</feature>
<evidence type="ECO:0000313" key="14">
    <source>
        <dbReference type="EMBL" id="GLD49340.1"/>
    </source>
</evidence>
<evidence type="ECO:0000256" key="1">
    <source>
        <dbReference type="ARBA" id="ARBA00005189"/>
    </source>
</evidence>